<dbReference type="GO" id="GO:0050982">
    <property type="term" value="P:detection of mechanical stimulus"/>
    <property type="evidence" value="ECO:0007669"/>
    <property type="project" value="TreeGrafter"/>
</dbReference>
<dbReference type="EMBL" id="BSYO01000016">
    <property type="protein sequence ID" value="GMH16003.1"/>
    <property type="molecule type" value="Genomic_DNA"/>
</dbReference>
<evidence type="ECO:0000256" key="3">
    <source>
        <dbReference type="ARBA" id="ARBA00022692"/>
    </source>
</evidence>
<proteinExistence type="inferred from homology"/>
<evidence type="ECO:0000313" key="12">
    <source>
        <dbReference type="Proteomes" id="UP001279734"/>
    </source>
</evidence>
<dbReference type="Gene3D" id="2.30.30.60">
    <property type="match status" value="1"/>
</dbReference>
<keyword evidence="12" id="KW-1185">Reference proteome</keyword>
<sequence length="402" mass="44775">MGDDGELQQTSIPISDNGSSQPPRPTVADLESENVRNASPSEHPDGDTQPSQADGECPNAGEIILLVLALVIYIPLYLIFALGLYLVCNKDASDMCISGDDSPQKKQSFHQRVREFQGTAVQVAKVAAVINSRVVILLMIWLVINLGVRSLRKKIILGSELWKWTSLIVIIFCGYSVISVVTRLALHYFTKACAKRKSAVYYAQGLRRSANFILLWISVILTWHFYFRSRKGLRKLAIEQISKDDLKAFKVDEDDRNLLYNELKKEDPHVRAHKNCLAMGYTLTDAKEVVHCLDLIMSAAVVVVIIIAWLLLTGVATTKLLVLIASPFLAITFIIGDTCRTLFEGIMFAFVKHPFDVGDLCIIDDCQLEVKQIGVLTTIFLAIDGSKEMWYPNSILITKAIG</sequence>
<organism evidence="11 12">
    <name type="scientific">Nepenthes gracilis</name>
    <name type="common">Slender pitcher plant</name>
    <dbReference type="NCBI Taxonomy" id="150966"/>
    <lineage>
        <taxon>Eukaryota</taxon>
        <taxon>Viridiplantae</taxon>
        <taxon>Streptophyta</taxon>
        <taxon>Embryophyta</taxon>
        <taxon>Tracheophyta</taxon>
        <taxon>Spermatophyta</taxon>
        <taxon>Magnoliopsida</taxon>
        <taxon>eudicotyledons</taxon>
        <taxon>Gunneridae</taxon>
        <taxon>Pentapetalae</taxon>
        <taxon>Caryophyllales</taxon>
        <taxon>Nepenthaceae</taxon>
        <taxon>Nepenthes</taxon>
    </lineage>
</organism>
<evidence type="ECO:0000256" key="1">
    <source>
        <dbReference type="ARBA" id="ARBA00004141"/>
    </source>
</evidence>
<feature type="transmembrane region" description="Helical" evidence="9">
    <location>
        <begin position="63"/>
        <end position="88"/>
    </location>
</feature>
<feature type="transmembrane region" description="Helical" evidence="9">
    <location>
        <begin position="164"/>
        <end position="189"/>
    </location>
</feature>
<evidence type="ECO:0000256" key="7">
    <source>
        <dbReference type="ARBA" id="ARBA00023303"/>
    </source>
</evidence>
<keyword evidence="7" id="KW-0407">Ion channel</keyword>
<dbReference type="Proteomes" id="UP001279734">
    <property type="component" value="Unassembled WGS sequence"/>
</dbReference>
<evidence type="ECO:0000256" key="2">
    <source>
        <dbReference type="ARBA" id="ARBA00008017"/>
    </source>
</evidence>
<feature type="transmembrane region" description="Helical" evidence="9">
    <location>
        <begin position="320"/>
        <end position="336"/>
    </location>
</feature>
<keyword evidence="6 9" id="KW-0472">Membrane</keyword>
<keyword evidence="4 9" id="KW-1133">Transmembrane helix</keyword>
<feature type="compositionally biased region" description="Polar residues" evidence="8">
    <location>
        <begin position="7"/>
        <end position="21"/>
    </location>
</feature>
<name>A0AAD3XSV8_NEPGR</name>
<dbReference type="PANTHER" id="PTHR31618:SF7">
    <property type="entry name" value="MECHANOSENSITIVE ION CHANNEL PROTEIN"/>
    <property type="match status" value="1"/>
</dbReference>
<reference evidence="11" key="1">
    <citation type="submission" date="2023-05" db="EMBL/GenBank/DDBJ databases">
        <title>Nepenthes gracilis genome sequencing.</title>
        <authorList>
            <person name="Fukushima K."/>
        </authorList>
    </citation>
    <scope>NUCLEOTIDE SEQUENCE</scope>
    <source>
        <strain evidence="11">SING2019-196</strain>
    </source>
</reference>
<feature type="transmembrane region" description="Helical" evidence="9">
    <location>
        <begin position="123"/>
        <end position="144"/>
    </location>
</feature>
<dbReference type="InterPro" id="IPR006685">
    <property type="entry name" value="MscS_channel_2nd"/>
</dbReference>
<keyword evidence="3 9" id="KW-0812">Transmembrane</keyword>
<dbReference type="InterPro" id="IPR016688">
    <property type="entry name" value="MscS-like_plants/fungi"/>
</dbReference>
<dbReference type="InterPro" id="IPR010920">
    <property type="entry name" value="LSM_dom_sf"/>
</dbReference>
<feature type="transmembrane region" description="Helical" evidence="9">
    <location>
        <begin position="210"/>
        <end position="227"/>
    </location>
</feature>
<evidence type="ECO:0000256" key="6">
    <source>
        <dbReference type="ARBA" id="ARBA00023136"/>
    </source>
</evidence>
<dbReference type="GO" id="GO:0008381">
    <property type="term" value="F:mechanosensitive monoatomic ion channel activity"/>
    <property type="evidence" value="ECO:0007669"/>
    <property type="project" value="TreeGrafter"/>
</dbReference>
<dbReference type="GO" id="GO:0005886">
    <property type="term" value="C:plasma membrane"/>
    <property type="evidence" value="ECO:0007669"/>
    <property type="project" value="TreeGrafter"/>
</dbReference>
<evidence type="ECO:0000259" key="10">
    <source>
        <dbReference type="Pfam" id="PF00924"/>
    </source>
</evidence>
<feature type="region of interest" description="Disordered" evidence="8">
    <location>
        <begin position="1"/>
        <end position="54"/>
    </location>
</feature>
<keyword evidence="5" id="KW-0813">Transport</keyword>
<comment type="subcellular location">
    <subcellularLocation>
        <location evidence="1">Membrane</location>
        <topology evidence="1">Multi-pass membrane protein</topology>
    </subcellularLocation>
</comment>
<dbReference type="PANTHER" id="PTHR31618">
    <property type="entry name" value="MECHANOSENSITIVE ION CHANNEL PROTEIN 5"/>
    <property type="match status" value="1"/>
</dbReference>
<gene>
    <name evidence="11" type="ORF">Nepgr_017844</name>
</gene>
<protein>
    <recommendedName>
        <fullName evidence="10">Mechanosensitive ion channel MscS domain-containing protein</fullName>
    </recommendedName>
</protein>
<accession>A0AAD3XSV8</accession>
<evidence type="ECO:0000256" key="4">
    <source>
        <dbReference type="ARBA" id="ARBA00022989"/>
    </source>
</evidence>
<evidence type="ECO:0000256" key="8">
    <source>
        <dbReference type="SAM" id="MobiDB-lite"/>
    </source>
</evidence>
<dbReference type="InterPro" id="IPR023408">
    <property type="entry name" value="MscS_beta-dom_sf"/>
</dbReference>
<comment type="caution">
    <text evidence="11">The sequence shown here is derived from an EMBL/GenBank/DDBJ whole genome shotgun (WGS) entry which is preliminary data.</text>
</comment>
<dbReference type="AlphaFoldDB" id="A0AAD3XSV8"/>
<dbReference type="GO" id="GO:0006820">
    <property type="term" value="P:monoatomic anion transport"/>
    <property type="evidence" value="ECO:0007669"/>
    <property type="project" value="TreeGrafter"/>
</dbReference>
<feature type="domain" description="Mechanosensitive ion channel MscS" evidence="10">
    <location>
        <begin position="341"/>
        <end position="401"/>
    </location>
</feature>
<dbReference type="Pfam" id="PF00924">
    <property type="entry name" value="MS_channel_2nd"/>
    <property type="match status" value="1"/>
</dbReference>
<evidence type="ECO:0000256" key="9">
    <source>
        <dbReference type="SAM" id="Phobius"/>
    </source>
</evidence>
<keyword evidence="5" id="KW-0406">Ion transport</keyword>
<evidence type="ECO:0000313" key="11">
    <source>
        <dbReference type="EMBL" id="GMH16003.1"/>
    </source>
</evidence>
<feature type="transmembrane region" description="Helical" evidence="9">
    <location>
        <begin position="295"/>
        <end position="313"/>
    </location>
</feature>
<comment type="similarity">
    <text evidence="2">Belongs to the MscS (TC 1.A.23) family.</text>
</comment>
<dbReference type="SUPFAM" id="SSF50182">
    <property type="entry name" value="Sm-like ribonucleoproteins"/>
    <property type="match status" value="1"/>
</dbReference>
<evidence type="ECO:0000256" key="5">
    <source>
        <dbReference type="ARBA" id="ARBA00023065"/>
    </source>
</evidence>